<keyword evidence="3" id="KW-0408">Iron</keyword>
<dbReference type="SUPFAM" id="SSF48264">
    <property type="entry name" value="Cytochrome P450"/>
    <property type="match status" value="1"/>
</dbReference>
<dbReference type="GO" id="GO:0005506">
    <property type="term" value="F:iron ion binding"/>
    <property type="evidence" value="ECO:0007669"/>
    <property type="project" value="InterPro"/>
</dbReference>
<dbReference type="InterPro" id="IPR001128">
    <property type="entry name" value="Cyt_P450"/>
</dbReference>
<comment type="caution">
    <text evidence="4">The sequence shown here is derived from an EMBL/GenBank/DDBJ whole genome shotgun (WGS) entry which is preliminary data.</text>
</comment>
<comment type="similarity">
    <text evidence="1">Belongs to the cytochrome P450 family.</text>
</comment>
<evidence type="ECO:0008006" key="6">
    <source>
        <dbReference type="Google" id="ProtNLM"/>
    </source>
</evidence>
<evidence type="ECO:0000256" key="2">
    <source>
        <dbReference type="ARBA" id="ARBA00022723"/>
    </source>
</evidence>
<feature type="non-terminal residue" evidence="4">
    <location>
        <position position="1"/>
    </location>
</feature>
<dbReference type="GO" id="GO:0006805">
    <property type="term" value="P:xenobiotic metabolic process"/>
    <property type="evidence" value="ECO:0007669"/>
    <property type="project" value="TreeGrafter"/>
</dbReference>
<dbReference type="Gene3D" id="1.10.630.10">
    <property type="entry name" value="Cytochrome P450"/>
    <property type="match status" value="1"/>
</dbReference>
<dbReference type="OrthoDB" id="6156028at2759"/>
<evidence type="ECO:0000313" key="4">
    <source>
        <dbReference type="EMBL" id="CAH1785038.1"/>
    </source>
</evidence>
<dbReference type="Proteomes" id="UP000749559">
    <property type="component" value="Unassembled WGS sequence"/>
</dbReference>
<protein>
    <recommendedName>
        <fullName evidence="6">Cytochrome P450 2L1</fullName>
    </recommendedName>
</protein>
<dbReference type="PANTHER" id="PTHR24300">
    <property type="entry name" value="CYTOCHROME P450 508A4-RELATED"/>
    <property type="match status" value="1"/>
</dbReference>
<name>A0A8S4NYR9_OWEFU</name>
<dbReference type="Pfam" id="PF00067">
    <property type="entry name" value="p450"/>
    <property type="match status" value="1"/>
</dbReference>
<dbReference type="EMBL" id="CAIIXF020000005">
    <property type="protein sequence ID" value="CAH1785038.1"/>
    <property type="molecule type" value="Genomic_DNA"/>
</dbReference>
<evidence type="ECO:0000256" key="1">
    <source>
        <dbReference type="ARBA" id="ARBA00010617"/>
    </source>
</evidence>
<dbReference type="GO" id="GO:0020037">
    <property type="term" value="F:heme binding"/>
    <property type="evidence" value="ECO:0007669"/>
    <property type="project" value="InterPro"/>
</dbReference>
<dbReference type="InterPro" id="IPR050182">
    <property type="entry name" value="Cytochrome_P450_fam2"/>
</dbReference>
<dbReference type="AlphaFoldDB" id="A0A8S4NYR9"/>
<accession>A0A8S4NYR9</accession>
<dbReference type="InterPro" id="IPR002401">
    <property type="entry name" value="Cyt_P450_E_grp-I"/>
</dbReference>
<dbReference type="GO" id="GO:0006082">
    <property type="term" value="P:organic acid metabolic process"/>
    <property type="evidence" value="ECO:0007669"/>
    <property type="project" value="TreeGrafter"/>
</dbReference>
<dbReference type="PRINTS" id="PR00463">
    <property type="entry name" value="EP450I"/>
</dbReference>
<organism evidence="4 5">
    <name type="scientific">Owenia fusiformis</name>
    <name type="common">Polychaete worm</name>
    <dbReference type="NCBI Taxonomy" id="6347"/>
    <lineage>
        <taxon>Eukaryota</taxon>
        <taxon>Metazoa</taxon>
        <taxon>Spiralia</taxon>
        <taxon>Lophotrochozoa</taxon>
        <taxon>Annelida</taxon>
        <taxon>Polychaeta</taxon>
        <taxon>Sedentaria</taxon>
        <taxon>Canalipalpata</taxon>
        <taxon>Sabellida</taxon>
        <taxon>Oweniida</taxon>
        <taxon>Oweniidae</taxon>
        <taxon>Owenia</taxon>
    </lineage>
</organism>
<evidence type="ECO:0000256" key="3">
    <source>
        <dbReference type="ARBA" id="ARBA00023004"/>
    </source>
</evidence>
<evidence type="ECO:0000313" key="5">
    <source>
        <dbReference type="Proteomes" id="UP000749559"/>
    </source>
</evidence>
<dbReference type="GO" id="GO:0016712">
    <property type="term" value="F:oxidoreductase activity, acting on paired donors, with incorporation or reduction of molecular oxygen, reduced flavin or flavoprotein as one donor, and incorporation of one atom of oxygen"/>
    <property type="evidence" value="ECO:0007669"/>
    <property type="project" value="TreeGrafter"/>
</dbReference>
<dbReference type="InterPro" id="IPR036396">
    <property type="entry name" value="Cyt_P450_sf"/>
</dbReference>
<proteinExistence type="inferred from homology"/>
<gene>
    <name evidence="4" type="ORF">OFUS_LOCUS11146</name>
</gene>
<dbReference type="GO" id="GO:0008395">
    <property type="term" value="F:steroid hydroxylase activity"/>
    <property type="evidence" value="ECO:0007669"/>
    <property type="project" value="TreeGrafter"/>
</dbReference>
<sequence>KSRIEGKIQLETQELVKLIASLNGEPTETVIILNTAVSNIICTMVFGHRFEYDDNLFKRLLQIFNENTNDHMRPVFLSKFLPFLKYLPGDLTHAKRLKQNVDEIKTHILEPEIKSHIEKYDPNNINDFIDAFIQEMRKRKDTDEETYFNDEQLMWNIEDLFFAGTDTTSTTIRWLLLCMIRYPDVQDKVRAEILDAI</sequence>
<reference evidence="4" key="1">
    <citation type="submission" date="2022-03" db="EMBL/GenBank/DDBJ databases">
        <authorList>
            <person name="Martin C."/>
        </authorList>
    </citation>
    <scope>NUCLEOTIDE SEQUENCE</scope>
</reference>
<keyword evidence="2" id="KW-0479">Metal-binding</keyword>
<dbReference type="PANTHER" id="PTHR24300:SF403">
    <property type="entry name" value="CYTOCHROME P450 306A1"/>
    <property type="match status" value="1"/>
</dbReference>
<keyword evidence="5" id="KW-1185">Reference proteome</keyword>
<dbReference type="GO" id="GO:0005737">
    <property type="term" value="C:cytoplasm"/>
    <property type="evidence" value="ECO:0007669"/>
    <property type="project" value="TreeGrafter"/>
</dbReference>
<feature type="non-terminal residue" evidence="4">
    <location>
        <position position="197"/>
    </location>
</feature>